<organism evidence="1 2">
    <name type="scientific">Operophtera brumata</name>
    <name type="common">Winter moth</name>
    <name type="synonym">Phalaena brumata</name>
    <dbReference type="NCBI Taxonomy" id="104452"/>
    <lineage>
        <taxon>Eukaryota</taxon>
        <taxon>Metazoa</taxon>
        <taxon>Ecdysozoa</taxon>
        <taxon>Arthropoda</taxon>
        <taxon>Hexapoda</taxon>
        <taxon>Insecta</taxon>
        <taxon>Pterygota</taxon>
        <taxon>Neoptera</taxon>
        <taxon>Endopterygota</taxon>
        <taxon>Lepidoptera</taxon>
        <taxon>Glossata</taxon>
        <taxon>Ditrysia</taxon>
        <taxon>Geometroidea</taxon>
        <taxon>Geometridae</taxon>
        <taxon>Larentiinae</taxon>
        <taxon>Operophtera</taxon>
    </lineage>
</organism>
<dbReference type="AlphaFoldDB" id="A0A0L7LJV4"/>
<dbReference type="Gene3D" id="1.25.40.10">
    <property type="entry name" value="Tetratricopeptide repeat domain"/>
    <property type="match status" value="1"/>
</dbReference>
<proteinExistence type="predicted"/>
<gene>
    <name evidence="1" type="ORF">OBRU01_07392</name>
</gene>
<evidence type="ECO:0000313" key="2">
    <source>
        <dbReference type="Proteomes" id="UP000037510"/>
    </source>
</evidence>
<name>A0A0L7LJV4_OPEBR</name>
<reference evidence="1 2" key="1">
    <citation type="journal article" date="2015" name="Genome Biol. Evol.">
        <title>The genome of winter moth (Operophtera brumata) provides a genomic perspective on sexual dimorphism and phenology.</title>
        <authorList>
            <person name="Derks M.F."/>
            <person name="Smit S."/>
            <person name="Salis L."/>
            <person name="Schijlen E."/>
            <person name="Bossers A."/>
            <person name="Mateman C."/>
            <person name="Pijl A.S."/>
            <person name="de Ridder D."/>
            <person name="Groenen M.A."/>
            <person name="Visser M.E."/>
            <person name="Megens H.J."/>
        </authorList>
    </citation>
    <scope>NUCLEOTIDE SEQUENCE [LARGE SCALE GENOMIC DNA]</scope>
    <source>
        <strain evidence="1">WM2013NL</strain>
        <tissue evidence="1">Head and thorax</tissue>
    </source>
</reference>
<sequence>MKQKLSRHAALKFQYKFDCICEACCDNWPTYLSLRPGKIPSVLRYRSSDLIGPETIERLQKGDKMFAYKQFKPLCELAEDLEPYAPCKELADCQEALKQCLAILEGTVPYGYSQVVEWKAIPPKV</sequence>
<keyword evidence="2" id="KW-1185">Reference proteome</keyword>
<accession>A0A0L7LJV4</accession>
<evidence type="ECO:0000313" key="1">
    <source>
        <dbReference type="EMBL" id="KOB75486.1"/>
    </source>
</evidence>
<comment type="caution">
    <text evidence="1">The sequence shown here is derived from an EMBL/GenBank/DDBJ whole genome shotgun (WGS) entry which is preliminary data.</text>
</comment>
<dbReference type="InterPro" id="IPR011990">
    <property type="entry name" value="TPR-like_helical_dom_sf"/>
</dbReference>
<dbReference type="EMBL" id="JTDY01000906">
    <property type="protein sequence ID" value="KOB75486.1"/>
    <property type="molecule type" value="Genomic_DNA"/>
</dbReference>
<dbReference type="Proteomes" id="UP000037510">
    <property type="component" value="Unassembled WGS sequence"/>
</dbReference>
<protein>
    <submittedName>
        <fullName evidence="1">Uncharacterized protein</fullName>
    </submittedName>
</protein>